<accession>A0A0F9BET0</accession>
<evidence type="ECO:0000313" key="1">
    <source>
        <dbReference type="EMBL" id="KKL12312.1"/>
    </source>
</evidence>
<gene>
    <name evidence="1" type="ORF">LCGC14_2537030</name>
</gene>
<comment type="caution">
    <text evidence="1">The sequence shown here is derived from an EMBL/GenBank/DDBJ whole genome shotgun (WGS) entry which is preliminary data.</text>
</comment>
<feature type="non-terminal residue" evidence="1">
    <location>
        <position position="383"/>
    </location>
</feature>
<dbReference type="AlphaFoldDB" id="A0A0F9BET0"/>
<organism evidence="1">
    <name type="scientific">marine sediment metagenome</name>
    <dbReference type="NCBI Taxonomy" id="412755"/>
    <lineage>
        <taxon>unclassified sequences</taxon>
        <taxon>metagenomes</taxon>
        <taxon>ecological metagenomes</taxon>
    </lineage>
</organism>
<sequence length="383" mass="38901">MRDITLGITFYHAFTTRAFATGVPTVLAGTPVLSCKEENNATPITAGVSVAVDAASVVGLNEATIIATGGNGYEAGKSYSIYISTGTVGGVSVVGEVVGQFTVGQSAAAVDLANGTDGLGALKAETALIVADTGELQTDDVPTLIAALPTAVEIQAEIEANGASVIDTIRDQIGTAGAGLTDLGGMSTGMKSEVESEANDALVAQKLDHLVAVADGDDPVNNSIIAKLADLGATADWSAYVNTTDSLRALRDRGDAAWITATGFNTTVPDAAGTAPTAVEIQAEMEENGASVLDTIRDDLDNVTDGLGALKALLDTLVTGVVVKTMNTDVNDAVSVDADVWAEVLDLANGVDTGLTLRQFFRLVAAATFGKASGLATTSAKYR</sequence>
<protein>
    <submittedName>
        <fullName evidence="1">Uncharacterized protein</fullName>
    </submittedName>
</protein>
<reference evidence="1" key="1">
    <citation type="journal article" date="2015" name="Nature">
        <title>Complex archaea that bridge the gap between prokaryotes and eukaryotes.</title>
        <authorList>
            <person name="Spang A."/>
            <person name="Saw J.H."/>
            <person name="Jorgensen S.L."/>
            <person name="Zaremba-Niedzwiedzka K."/>
            <person name="Martijn J."/>
            <person name="Lind A.E."/>
            <person name="van Eijk R."/>
            <person name="Schleper C."/>
            <person name="Guy L."/>
            <person name="Ettema T.J."/>
        </authorList>
    </citation>
    <scope>NUCLEOTIDE SEQUENCE</scope>
</reference>
<proteinExistence type="predicted"/>
<dbReference type="EMBL" id="LAZR01041312">
    <property type="protein sequence ID" value="KKL12312.1"/>
    <property type="molecule type" value="Genomic_DNA"/>
</dbReference>
<name>A0A0F9BET0_9ZZZZ</name>